<sequence length="108" mass="12371">MKPCFSRNMLACSKCKQPDNRLLIADDLLKEREFVQFRFFMATVEGATRFPENRLRGPSFAVFLSPDMMAQFTLESLGGGRHPPVPERNSDEVSDSNPPKEFRLSCHF</sequence>
<name>A0AAV4UG37_9ARAC</name>
<gene>
    <name evidence="2" type="ORF">CDAR_98081</name>
</gene>
<evidence type="ECO:0000313" key="3">
    <source>
        <dbReference type="Proteomes" id="UP001054837"/>
    </source>
</evidence>
<feature type="region of interest" description="Disordered" evidence="1">
    <location>
        <begin position="75"/>
        <end position="108"/>
    </location>
</feature>
<evidence type="ECO:0000256" key="1">
    <source>
        <dbReference type="SAM" id="MobiDB-lite"/>
    </source>
</evidence>
<comment type="caution">
    <text evidence="2">The sequence shown here is derived from an EMBL/GenBank/DDBJ whole genome shotgun (WGS) entry which is preliminary data.</text>
</comment>
<protein>
    <submittedName>
        <fullName evidence="2">Uncharacterized protein</fullName>
    </submittedName>
</protein>
<accession>A0AAV4UG37</accession>
<proteinExistence type="predicted"/>
<dbReference type="Proteomes" id="UP001054837">
    <property type="component" value="Unassembled WGS sequence"/>
</dbReference>
<evidence type="ECO:0000313" key="2">
    <source>
        <dbReference type="EMBL" id="GIY56584.1"/>
    </source>
</evidence>
<dbReference type="AlphaFoldDB" id="A0AAV4UG37"/>
<keyword evidence="3" id="KW-1185">Reference proteome</keyword>
<organism evidence="2 3">
    <name type="scientific">Caerostris darwini</name>
    <dbReference type="NCBI Taxonomy" id="1538125"/>
    <lineage>
        <taxon>Eukaryota</taxon>
        <taxon>Metazoa</taxon>
        <taxon>Ecdysozoa</taxon>
        <taxon>Arthropoda</taxon>
        <taxon>Chelicerata</taxon>
        <taxon>Arachnida</taxon>
        <taxon>Araneae</taxon>
        <taxon>Araneomorphae</taxon>
        <taxon>Entelegynae</taxon>
        <taxon>Araneoidea</taxon>
        <taxon>Araneidae</taxon>
        <taxon>Caerostris</taxon>
    </lineage>
</organism>
<reference evidence="2 3" key="1">
    <citation type="submission" date="2021-06" db="EMBL/GenBank/DDBJ databases">
        <title>Caerostris darwini draft genome.</title>
        <authorList>
            <person name="Kono N."/>
            <person name="Arakawa K."/>
        </authorList>
    </citation>
    <scope>NUCLEOTIDE SEQUENCE [LARGE SCALE GENOMIC DNA]</scope>
</reference>
<dbReference type="EMBL" id="BPLQ01011207">
    <property type="protein sequence ID" value="GIY56584.1"/>
    <property type="molecule type" value="Genomic_DNA"/>
</dbReference>
<feature type="compositionally biased region" description="Basic and acidic residues" evidence="1">
    <location>
        <begin position="98"/>
        <end position="108"/>
    </location>
</feature>